<keyword evidence="3" id="KW-1185">Reference proteome</keyword>
<proteinExistence type="predicted"/>
<dbReference type="Proteomes" id="UP001370490">
    <property type="component" value="Unassembled WGS sequence"/>
</dbReference>
<comment type="caution">
    <text evidence="2">The sequence shown here is derived from an EMBL/GenBank/DDBJ whole genome shotgun (WGS) entry which is preliminary data.</text>
</comment>
<name>A0AAN8ZJ95_9MAGN</name>
<dbReference type="EMBL" id="JBAMMX010000007">
    <property type="protein sequence ID" value="KAK6936270.1"/>
    <property type="molecule type" value="Genomic_DNA"/>
</dbReference>
<protein>
    <submittedName>
        <fullName evidence="2">Xrn1, helical domain</fullName>
    </submittedName>
</protein>
<dbReference type="InterPro" id="IPR041412">
    <property type="entry name" value="Xrn1_helical"/>
</dbReference>
<evidence type="ECO:0000259" key="1">
    <source>
        <dbReference type="Pfam" id="PF17846"/>
    </source>
</evidence>
<dbReference type="AlphaFoldDB" id="A0AAN8ZJ95"/>
<accession>A0AAN8ZJ95</accession>
<evidence type="ECO:0000313" key="3">
    <source>
        <dbReference type="Proteomes" id="UP001370490"/>
    </source>
</evidence>
<sequence>MLVENLHFLSGEGNSASCESAGGHLAFGSVVMILQNIMELKQELKDYLCKQGDLLRNGVFAVDKSNIHFTVDLLLLIFGAHALPDAFRALLTNVESKIINCYPKGEILKLINLFLSRGIIKLPFIEGKCPLAERQKLELELKAAERSCGRALSSQGKNSFSQSGGGAANYGWQHNAMATPVNYAWQHGSCRSAQAHGRVALILSFLDSVTMITSCLVLKKLGGVYSSVVNSDLDHNRIPAKQNLAIKYATFYVLSLIGYSSEDNECWLGHPVF</sequence>
<reference evidence="2 3" key="1">
    <citation type="submission" date="2023-12" db="EMBL/GenBank/DDBJ databases">
        <title>A high-quality genome assembly for Dillenia turbinata (Dilleniales).</title>
        <authorList>
            <person name="Chanderbali A."/>
        </authorList>
    </citation>
    <scope>NUCLEOTIDE SEQUENCE [LARGE SCALE GENOMIC DNA]</scope>
    <source>
        <strain evidence="2">LSX21</strain>
        <tissue evidence="2">Leaf</tissue>
    </source>
</reference>
<organism evidence="2 3">
    <name type="scientific">Dillenia turbinata</name>
    <dbReference type="NCBI Taxonomy" id="194707"/>
    <lineage>
        <taxon>Eukaryota</taxon>
        <taxon>Viridiplantae</taxon>
        <taxon>Streptophyta</taxon>
        <taxon>Embryophyta</taxon>
        <taxon>Tracheophyta</taxon>
        <taxon>Spermatophyta</taxon>
        <taxon>Magnoliopsida</taxon>
        <taxon>eudicotyledons</taxon>
        <taxon>Gunneridae</taxon>
        <taxon>Pentapetalae</taxon>
        <taxon>Dilleniales</taxon>
        <taxon>Dilleniaceae</taxon>
        <taxon>Dillenia</taxon>
    </lineage>
</organism>
<feature type="domain" description="Xrn1 helical" evidence="1">
    <location>
        <begin position="79"/>
        <end position="147"/>
    </location>
</feature>
<gene>
    <name evidence="2" type="ORF">RJ641_033300</name>
</gene>
<evidence type="ECO:0000313" key="2">
    <source>
        <dbReference type="EMBL" id="KAK6936270.1"/>
    </source>
</evidence>
<dbReference type="Pfam" id="PF17846">
    <property type="entry name" value="XRN_M"/>
    <property type="match status" value="1"/>
</dbReference>